<evidence type="ECO:0000313" key="1">
    <source>
        <dbReference type="EMBL" id="TNN48480.1"/>
    </source>
</evidence>
<sequence>MVTTPSVYGGGYRGNEKLEAVLLFIRDRRAAAFPILDKVTLNSLIQGQRSFHFWAAGRRFRVDPSSGHELGT</sequence>
<gene>
    <name evidence="1" type="ORF">EYF80_041311</name>
</gene>
<dbReference type="AlphaFoldDB" id="A0A4Z2G5S3"/>
<proteinExistence type="predicted"/>
<comment type="caution">
    <text evidence="1">The sequence shown here is derived from an EMBL/GenBank/DDBJ whole genome shotgun (WGS) entry which is preliminary data.</text>
</comment>
<dbReference type="Proteomes" id="UP000314294">
    <property type="component" value="Unassembled WGS sequence"/>
</dbReference>
<evidence type="ECO:0000313" key="2">
    <source>
        <dbReference type="Proteomes" id="UP000314294"/>
    </source>
</evidence>
<reference evidence="1 2" key="1">
    <citation type="submission" date="2019-03" db="EMBL/GenBank/DDBJ databases">
        <title>First draft genome of Liparis tanakae, snailfish: a comprehensive survey of snailfish specific genes.</title>
        <authorList>
            <person name="Kim W."/>
            <person name="Song I."/>
            <person name="Jeong J.-H."/>
            <person name="Kim D."/>
            <person name="Kim S."/>
            <person name="Ryu S."/>
            <person name="Song J.Y."/>
            <person name="Lee S.K."/>
        </authorList>
    </citation>
    <scope>NUCLEOTIDE SEQUENCE [LARGE SCALE GENOMIC DNA]</scope>
    <source>
        <tissue evidence="1">Muscle</tissue>
    </source>
</reference>
<accession>A0A4Z2G5S3</accession>
<protein>
    <submittedName>
        <fullName evidence="1">Uncharacterized protein</fullName>
    </submittedName>
</protein>
<dbReference type="EMBL" id="SRLO01000695">
    <property type="protein sequence ID" value="TNN48480.1"/>
    <property type="molecule type" value="Genomic_DNA"/>
</dbReference>
<keyword evidence="2" id="KW-1185">Reference proteome</keyword>
<organism evidence="1 2">
    <name type="scientific">Liparis tanakae</name>
    <name type="common">Tanaka's snailfish</name>
    <dbReference type="NCBI Taxonomy" id="230148"/>
    <lineage>
        <taxon>Eukaryota</taxon>
        <taxon>Metazoa</taxon>
        <taxon>Chordata</taxon>
        <taxon>Craniata</taxon>
        <taxon>Vertebrata</taxon>
        <taxon>Euteleostomi</taxon>
        <taxon>Actinopterygii</taxon>
        <taxon>Neopterygii</taxon>
        <taxon>Teleostei</taxon>
        <taxon>Neoteleostei</taxon>
        <taxon>Acanthomorphata</taxon>
        <taxon>Eupercaria</taxon>
        <taxon>Perciformes</taxon>
        <taxon>Cottioidei</taxon>
        <taxon>Cottales</taxon>
        <taxon>Liparidae</taxon>
        <taxon>Liparis</taxon>
    </lineage>
</organism>
<name>A0A4Z2G5S3_9TELE</name>